<evidence type="ECO:0000256" key="4">
    <source>
        <dbReference type="ARBA" id="ARBA00022898"/>
    </source>
</evidence>
<dbReference type="InterPro" id="IPR015424">
    <property type="entry name" value="PyrdxlP-dep_Trfase"/>
</dbReference>
<keyword evidence="6 8" id="KW-0711">Selenium</keyword>
<evidence type="ECO:0000256" key="3">
    <source>
        <dbReference type="ARBA" id="ARBA00022679"/>
    </source>
</evidence>
<comment type="cofactor">
    <cofactor evidence="1 8 9">
        <name>pyridoxal 5'-phosphate</name>
        <dbReference type="ChEBI" id="CHEBI:597326"/>
    </cofactor>
</comment>
<evidence type="ECO:0000313" key="11">
    <source>
        <dbReference type="EMBL" id="SHE41366.1"/>
    </source>
</evidence>
<comment type="similarity">
    <text evidence="7 8">Belongs to the SelA family.</text>
</comment>
<dbReference type="STRING" id="1122155.SAMN02745158_00500"/>
<reference evidence="11 12" key="1">
    <citation type="submission" date="2016-11" db="EMBL/GenBank/DDBJ databases">
        <authorList>
            <person name="Jaros S."/>
            <person name="Januszkiewicz K."/>
            <person name="Wedrychowicz H."/>
        </authorList>
    </citation>
    <scope>NUCLEOTIDE SEQUENCE [LARGE SCALE GENOMIC DNA]</scope>
    <source>
        <strain evidence="11 12">DSM 17459</strain>
    </source>
</reference>
<comment type="function">
    <text evidence="8">Converts seryl-tRNA(Sec) to selenocysteinyl-tRNA(Sec) required for selenoprotein biosynthesis.</text>
</comment>
<keyword evidence="3 8" id="KW-0808">Transferase</keyword>
<dbReference type="InterPro" id="IPR025862">
    <property type="entry name" value="SelA_trans_N_dom"/>
</dbReference>
<dbReference type="Proteomes" id="UP000184245">
    <property type="component" value="Unassembled WGS sequence"/>
</dbReference>
<feature type="domain" description="L-seryl-tRNA selenium transferase N-terminal" evidence="10">
    <location>
        <begin position="7"/>
        <end position="46"/>
    </location>
</feature>
<evidence type="ECO:0000256" key="2">
    <source>
        <dbReference type="ARBA" id="ARBA00022490"/>
    </source>
</evidence>
<evidence type="ECO:0000256" key="5">
    <source>
        <dbReference type="ARBA" id="ARBA00022917"/>
    </source>
</evidence>
<dbReference type="EMBL" id="FQVI01000001">
    <property type="protein sequence ID" value="SHE41366.1"/>
    <property type="molecule type" value="Genomic_DNA"/>
</dbReference>
<evidence type="ECO:0000256" key="6">
    <source>
        <dbReference type="ARBA" id="ARBA00023266"/>
    </source>
</evidence>
<keyword evidence="4 8" id="KW-0663">Pyridoxal phosphate</keyword>
<dbReference type="InterPro" id="IPR018319">
    <property type="entry name" value="SelA-like"/>
</dbReference>
<dbReference type="UniPathway" id="UPA00906">
    <property type="reaction ID" value="UER00896"/>
</dbReference>
<dbReference type="GO" id="GO:0005737">
    <property type="term" value="C:cytoplasm"/>
    <property type="evidence" value="ECO:0007669"/>
    <property type="project" value="UniProtKB-SubCell"/>
</dbReference>
<comment type="catalytic activity">
    <reaction evidence="8">
        <text>L-seryl-tRNA(Sec) + selenophosphate + H(+) = L-selenocysteinyl-tRNA(Sec) + phosphate</text>
        <dbReference type="Rhea" id="RHEA:22728"/>
        <dbReference type="Rhea" id="RHEA-COMP:9742"/>
        <dbReference type="Rhea" id="RHEA-COMP:9743"/>
        <dbReference type="ChEBI" id="CHEBI:15378"/>
        <dbReference type="ChEBI" id="CHEBI:16144"/>
        <dbReference type="ChEBI" id="CHEBI:43474"/>
        <dbReference type="ChEBI" id="CHEBI:78533"/>
        <dbReference type="ChEBI" id="CHEBI:78573"/>
        <dbReference type="EC" id="2.9.1.1"/>
    </reaction>
</comment>
<dbReference type="AlphaFoldDB" id="A0A1M4TA35"/>
<dbReference type="InterPro" id="IPR004534">
    <property type="entry name" value="SelA_trans"/>
</dbReference>
<dbReference type="GO" id="GO:0001514">
    <property type="term" value="P:selenocysteine incorporation"/>
    <property type="evidence" value="ECO:0007669"/>
    <property type="project" value="UniProtKB-UniRule"/>
</dbReference>
<evidence type="ECO:0000256" key="8">
    <source>
        <dbReference type="HAMAP-Rule" id="MF_00423"/>
    </source>
</evidence>
<dbReference type="NCBIfam" id="TIGR00474">
    <property type="entry name" value="selA"/>
    <property type="match status" value="1"/>
</dbReference>
<proteinExistence type="inferred from homology"/>
<dbReference type="GO" id="GO:0004125">
    <property type="term" value="F:L-seryl-tRNA(Sec) selenium transferase activity"/>
    <property type="evidence" value="ECO:0007669"/>
    <property type="project" value="UniProtKB-UniRule"/>
</dbReference>
<dbReference type="RefSeq" id="WP_072848706.1">
    <property type="nucleotide sequence ID" value="NZ_FQVI01000001.1"/>
</dbReference>
<dbReference type="PANTHER" id="PTHR32328">
    <property type="entry name" value="L-SERYL-TRNA(SEC) SELENIUM TRANSFERASE"/>
    <property type="match status" value="1"/>
</dbReference>
<dbReference type="OrthoDB" id="9787096at2"/>
<dbReference type="Gene3D" id="3.90.1150.180">
    <property type="match status" value="1"/>
</dbReference>
<dbReference type="Gene3D" id="3.40.640.10">
    <property type="entry name" value="Type I PLP-dependent aspartate aminotransferase-like (Major domain)"/>
    <property type="match status" value="1"/>
</dbReference>
<keyword evidence="12" id="KW-1185">Reference proteome</keyword>
<protein>
    <recommendedName>
        <fullName evidence="8">L-seryl-tRNA(Sec) selenium transferase</fullName>
        <ecNumber evidence="8">2.9.1.1</ecNumber>
    </recommendedName>
    <alternativeName>
        <fullName evidence="8">Selenocysteine synthase</fullName>
        <shortName evidence="8">Sec synthase</shortName>
    </alternativeName>
    <alternativeName>
        <fullName evidence="8">Selenocysteinyl-tRNA(Sec) synthase</fullName>
    </alternativeName>
</protein>
<feature type="modified residue" description="N6-(pyridoxal phosphate)lysine" evidence="8 9">
    <location>
        <position position="296"/>
    </location>
</feature>
<keyword evidence="5 8" id="KW-0648">Protein biosynthesis</keyword>
<evidence type="ECO:0000256" key="1">
    <source>
        <dbReference type="ARBA" id="ARBA00001933"/>
    </source>
</evidence>
<dbReference type="PANTHER" id="PTHR32328:SF0">
    <property type="entry name" value="L-SERYL-TRNA(SEC) SELENIUM TRANSFERASE"/>
    <property type="match status" value="1"/>
</dbReference>
<dbReference type="EC" id="2.9.1.1" evidence="8"/>
<dbReference type="GO" id="GO:0001717">
    <property type="term" value="P:conversion of seryl-tRNAsec to selenocys-tRNAsec"/>
    <property type="evidence" value="ECO:0007669"/>
    <property type="project" value="UniProtKB-UniRule"/>
</dbReference>
<evidence type="ECO:0000313" key="12">
    <source>
        <dbReference type="Proteomes" id="UP000184245"/>
    </source>
</evidence>
<sequence>MDKGKYFRRIPKVDILLEEAKTEGLLTKYDRNLVVAGIRQVTDELRSFLGGCEDEQAAAGRLDTVMEQLKERLEEQDRCRVQRVINGTGTILHTNLGRAPIGERHAEYLGHVVTGYSNLEYDLDTGRRGERYSHFEDLVCQITGGEAAVAVNNNAAAVLLILSALVKGKEAIVSRGELVEIGGKFRIPEVMEQSGGILREVGTTNKTRLEDYRAAMGENTGAILKVHTSNYRITGFTESVGIEELAGLGVEFGVPVIEDLGSGVMVDLSAYGLSHEPMVQESIRRGADIVCFSGDKLLGGPQAGIITGKKEYIDKMKRHPLMRAMRIDKFTVTVLEQIFREYRTPSRLEQNLPVFAMLSQSGKRLKEKAARLAGSLHIPEKDAVIQLESCDSQVGGGALPGEVIESCGVTVRGKTIACEELEEKLRKGKPPVICRVEKDRIWLDMRTIQDEEIPQVAERLNKIFGDMHI</sequence>
<dbReference type="InterPro" id="IPR015421">
    <property type="entry name" value="PyrdxlP-dep_Trfase_major"/>
</dbReference>
<comment type="subcellular location">
    <subcellularLocation>
        <location evidence="8">Cytoplasm</location>
    </subcellularLocation>
</comment>
<accession>A0A1M4TA35</accession>
<dbReference type="Pfam" id="PF12390">
    <property type="entry name" value="Se-cys_synth_N"/>
    <property type="match status" value="1"/>
</dbReference>
<evidence type="ECO:0000256" key="9">
    <source>
        <dbReference type="PIRSR" id="PIRSR618319-50"/>
    </source>
</evidence>
<comment type="pathway">
    <text evidence="8">Aminoacyl-tRNA biosynthesis; selenocysteinyl-tRNA(Sec) biosynthesis; selenocysteinyl-tRNA(Sec) from L-seryl-tRNA(Sec) (bacterial route): step 1/1.</text>
</comment>
<keyword evidence="2 8" id="KW-0963">Cytoplasm</keyword>
<dbReference type="SUPFAM" id="SSF53383">
    <property type="entry name" value="PLP-dependent transferases"/>
    <property type="match status" value="1"/>
</dbReference>
<name>A0A1M4TA35_9CLOT</name>
<evidence type="ECO:0000256" key="7">
    <source>
        <dbReference type="ARBA" id="ARBA00044507"/>
    </source>
</evidence>
<organism evidence="11 12">
    <name type="scientific">Lactonifactor longoviformis DSM 17459</name>
    <dbReference type="NCBI Taxonomy" id="1122155"/>
    <lineage>
        <taxon>Bacteria</taxon>
        <taxon>Bacillati</taxon>
        <taxon>Bacillota</taxon>
        <taxon>Clostridia</taxon>
        <taxon>Eubacteriales</taxon>
        <taxon>Clostridiaceae</taxon>
        <taxon>Lactonifactor</taxon>
    </lineage>
</organism>
<gene>
    <name evidence="8" type="primary">selA</name>
    <name evidence="11" type="ORF">SAMN02745158_00500</name>
</gene>
<dbReference type="HAMAP" id="MF_00423">
    <property type="entry name" value="SelA"/>
    <property type="match status" value="1"/>
</dbReference>
<dbReference type="Pfam" id="PF03841">
    <property type="entry name" value="SelA"/>
    <property type="match status" value="1"/>
</dbReference>
<evidence type="ECO:0000259" key="10">
    <source>
        <dbReference type="Pfam" id="PF12390"/>
    </source>
</evidence>